<feature type="region of interest" description="Disordered" evidence="1">
    <location>
        <begin position="122"/>
        <end position="146"/>
    </location>
</feature>
<organism evidence="2 3">
    <name type="scientific">Aureobasidium mustum</name>
    <dbReference type="NCBI Taxonomy" id="2773714"/>
    <lineage>
        <taxon>Eukaryota</taxon>
        <taxon>Fungi</taxon>
        <taxon>Dikarya</taxon>
        <taxon>Ascomycota</taxon>
        <taxon>Pezizomycotina</taxon>
        <taxon>Dothideomycetes</taxon>
        <taxon>Dothideomycetidae</taxon>
        <taxon>Dothideales</taxon>
        <taxon>Saccotheciaceae</taxon>
        <taxon>Aureobasidium</taxon>
    </lineage>
</organism>
<reference evidence="2" key="1">
    <citation type="submission" date="2020-06" db="EMBL/GenBank/DDBJ databases">
        <authorList>
            <person name="Onetto C."/>
        </authorList>
    </citation>
    <scope>NUCLEOTIDE SEQUENCE</scope>
</reference>
<evidence type="ECO:0000313" key="2">
    <source>
        <dbReference type="EMBL" id="CAD0095216.1"/>
    </source>
</evidence>
<dbReference type="EMBL" id="CAIJEO010000006">
    <property type="protein sequence ID" value="CAD0095216.1"/>
    <property type="molecule type" value="Genomic_DNA"/>
</dbReference>
<proteinExistence type="predicted"/>
<feature type="non-terminal residue" evidence="2">
    <location>
        <position position="1"/>
    </location>
</feature>
<dbReference type="Proteomes" id="UP000714618">
    <property type="component" value="Unassembled WGS sequence"/>
</dbReference>
<dbReference type="AlphaFoldDB" id="A0A9N8JV11"/>
<dbReference type="OrthoDB" id="3945387at2759"/>
<keyword evidence="3" id="KW-1185">Reference proteome</keyword>
<accession>A0A9N8JV11</accession>
<protein>
    <submittedName>
        <fullName evidence="2">Uncharacterized protein</fullName>
    </submittedName>
</protein>
<feature type="compositionally biased region" description="Basic and acidic residues" evidence="1">
    <location>
        <begin position="134"/>
        <end position="146"/>
    </location>
</feature>
<comment type="caution">
    <text evidence="2">The sequence shown here is derived from an EMBL/GenBank/DDBJ whole genome shotgun (WGS) entry which is preliminary data.</text>
</comment>
<evidence type="ECO:0000256" key="1">
    <source>
        <dbReference type="SAM" id="MobiDB-lite"/>
    </source>
</evidence>
<gene>
    <name evidence="2" type="ORF">AWRI4233_LOCUS5088</name>
</gene>
<name>A0A9N8JV11_9PEZI</name>
<sequence length="201" mass="22970">MFNPVDNMFKDDETAATSTTGIMTPTSQEPTITILLLVRQRPASEDVQVKMRRSMPFGKLAEMLRAKFKNTTHFYLRKALTTMPIDSKTQEDWQVIFDSDTPASLGLKNHLSDEVETATVPTTGMMTPTTHNHHLGERQRQKGHLRRDLQIKTRRSMPFRELVALLKTKFDQSETFGLEMELDSETVWSTYAAVFDSDTPD</sequence>
<evidence type="ECO:0000313" key="3">
    <source>
        <dbReference type="Proteomes" id="UP000714618"/>
    </source>
</evidence>